<dbReference type="RefSeq" id="WP_150034182.1">
    <property type="nucleotide sequence ID" value="NZ_VWSH01000004.1"/>
</dbReference>
<comment type="caution">
    <text evidence="1">The sequence shown here is derived from an EMBL/GenBank/DDBJ whole genome shotgun (WGS) entry which is preliminary data.</text>
</comment>
<dbReference type="Proteomes" id="UP000323632">
    <property type="component" value="Unassembled WGS sequence"/>
</dbReference>
<gene>
    <name evidence="1" type="ORF">F0919_17820</name>
</gene>
<proteinExistence type="predicted"/>
<protein>
    <submittedName>
        <fullName evidence="1">Uncharacterized protein</fullName>
    </submittedName>
</protein>
<organism evidence="1 2">
    <name type="scientific">Taibaiella lutea</name>
    <dbReference type="NCBI Taxonomy" id="2608001"/>
    <lineage>
        <taxon>Bacteria</taxon>
        <taxon>Pseudomonadati</taxon>
        <taxon>Bacteroidota</taxon>
        <taxon>Chitinophagia</taxon>
        <taxon>Chitinophagales</taxon>
        <taxon>Chitinophagaceae</taxon>
        <taxon>Taibaiella</taxon>
    </lineage>
</organism>
<evidence type="ECO:0000313" key="1">
    <source>
        <dbReference type="EMBL" id="KAA5532639.1"/>
    </source>
</evidence>
<evidence type="ECO:0000313" key="2">
    <source>
        <dbReference type="Proteomes" id="UP000323632"/>
    </source>
</evidence>
<sequence length="149" mass="16886">MSLGTFLKKIWEGIKDLFDGLLPELKQAIHIGVTVVENIKNVIDNPVVDILTAIIPTDIDDKVKEWLRAELPNILKKLKLVEACSDETDPNRILQCALKTLEELDGDFKSAFLHDLSILIAQVAADGKLDWKDATYLLQWYYDHKATIK</sequence>
<accession>A0A5M6CHL7</accession>
<name>A0A5M6CHL7_9BACT</name>
<reference evidence="1 2" key="1">
    <citation type="submission" date="2019-09" db="EMBL/GenBank/DDBJ databases">
        <title>Genome sequence and assembly of Taibaiella sp.</title>
        <authorList>
            <person name="Chhetri G."/>
        </authorList>
    </citation>
    <scope>NUCLEOTIDE SEQUENCE [LARGE SCALE GENOMIC DNA]</scope>
    <source>
        <strain evidence="1 2">KVB11</strain>
    </source>
</reference>
<dbReference type="AlphaFoldDB" id="A0A5M6CHL7"/>
<dbReference type="EMBL" id="VWSH01000004">
    <property type="protein sequence ID" value="KAA5532639.1"/>
    <property type="molecule type" value="Genomic_DNA"/>
</dbReference>
<keyword evidence="2" id="KW-1185">Reference proteome</keyword>